<dbReference type="EMBL" id="MSIF01000007">
    <property type="protein sequence ID" value="OLF10042.1"/>
    <property type="molecule type" value="Genomic_DNA"/>
</dbReference>
<sequence length="196" mass="21831">MTAEVADAIVELPAARFHRVAVDGVLGAGMVHFADELAAELSGRGTPVVRASVDGFHNPARTRHRRGRDSPEGFYRDSFDYGRFIRLLLDPFGPEGSGSYVQQVYDARREREVRRPPALAEPGTVLVVDGIFLHRDELVRFWDYTVWLESGGSLPTDHGRRVAEGQRLYQHECDPRTRAGTVIGDREPRTPPIAIG</sequence>
<dbReference type="InterPro" id="IPR027417">
    <property type="entry name" value="P-loop_NTPase"/>
</dbReference>
<evidence type="ECO:0008006" key="3">
    <source>
        <dbReference type="Google" id="ProtNLM"/>
    </source>
</evidence>
<dbReference type="Proteomes" id="UP000185696">
    <property type="component" value="Unassembled WGS sequence"/>
</dbReference>
<dbReference type="OrthoDB" id="572586at2"/>
<comment type="caution">
    <text evidence="1">The sequence shown here is derived from an EMBL/GenBank/DDBJ whole genome shotgun (WGS) entry which is preliminary data.</text>
</comment>
<proteinExistence type="predicted"/>
<keyword evidence="2" id="KW-1185">Reference proteome</keyword>
<dbReference type="RefSeq" id="WP_075133762.1">
    <property type="nucleotide sequence ID" value="NZ_MSIF01000007.1"/>
</dbReference>
<name>A0A7Z1AY22_9PSEU</name>
<accession>A0A7Z1AY22</accession>
<evidence type="ECO:0000313" key="1">
    <source>
        <dbReference type="EMBL" id="OLF10042.1"/>
    </source>
</evidence>
<evidence type="ECO:0000313" key="2">
    <source>
        <dbReference type="Proteomes" id="UP000185696"/>
    </source>
</evidence>
<dbReference type="AlphaFoldDB" id="A0A7Z1AY22"/>
<dbReference type="SUPFAM" id="SSF52540">
    <property type="entry name" value="P-loop containing nucleoside triphosphate hydrolases"/>
    <property type="match status" value="1"/>
</dbReference>
<gene>
    <name evidence="1" type="ORF">BLA60_16400</name>
</gene>
<organism evidence="1 2">
    <name type="scientific">Actinophytocola xinjiangensis</name>
    <dbReference type="NCBI Taxonomy" id="485602"/>
    <lineage>
        <taxon>Bacteria</taxon>
        <taxon>Bacillati</taxon>
        <taxon>Actinomycetota</taxon>
        <taxon>Actinomycetes</taxon>
        <taxon>Pseudonocardiales</taxon>
        <taxon>Pseudonocardiaceae</taxon>
    </lineage>
</organism>
<dbReference type="Gene3D" id="3.40.50.300">
    <property type="entry name" value="P-loop containing nucleotide triphosphate hydrolases"/>
    <property type="match status" value="1"/>
</dbReference>
<reference evidence="1 2" key="1">
    <citation type="submission" date="2016-12" db="EMBL/GenBank/DDBJ databases">
        <title>The draft genome sequence of Actinophytocola xinjiangensis.</title>
        <authorList>
            <person name="Wang W."/>
            <person name="Yuan L."/>
        </authorList>
    </citation>
    <scope>NUCLEOTIDE SEQUENCE [LARGE SCALE GENOMIC DNA]</scope>
    <source>
        <strain evidence="1 2">CGMCC 4.4663</strain>
    </source>
</reference>
<protein>
    <recommendedName>
        <fullName evidence="3">Uridine kinase</fullName>
    </recommendedName>
</protein>